<keyword evidence="9" id="KW-1185">Reference proteome</keyword>
<evidence type="ECO:0000313" key="9">
    <source>
        <dbReference type="Proteomes" id="UP000748531"/>
    </source>
</evidence>
<proteinExistence type="predicted"/>
<accession>A0A8J4WTJ9</accession>
<evidence type="ECO:0000256" key="2">
    <source>
        <dbReference type="ARBA" id="ARBA00022525"/>
    </source>
</evidence>
<organism evidence="8 9">
    <name type="scientific">Paragonimus heterotremus</name>
    <dbReference type="NCBI Taxonomy" id="100268"/>
    <lineage>
        <taxon>Eukaryota</taxon>
        <taxon>Metazoa</taxon>
        <taxon>Spiralia</taxon>
        <taxon>Lophotrochozoa</taxon>
        <taxon>Platyhelminthes</taxon>
        <taxon>Trematoda</taxon>
        <taxon>Digenea</taxon>
        <taxon>Plagiorchiida</taxon>
        <taxon>Troglotremata</taxon>
        <taxon>Troglotrematidae</taxon>
        <taxon>Paragonimus</taxon>
    </lineage>
</organism>
<evidence type="ECO:0000256" key="1">
    <source>
        <dbReference type="ARBA" id="ARBA00004613"/>
    </source>
</evidence>
<reference evidence="8" key="1">
    <citation type="submission" date="2019-05" db="EMBL/GenBank/DDBJ databases">
        <title>Annotation for the trematode Paragonimus heterotremus.</title>
        <authorList>
            <person name="Choi Y.-J."/>
        </authorList>
    </citation>
    <scope>NUCLEOTIDE SEQUENCE</scope>
    <source>
        <strain evidence="8">LC</strain>
    </source>
</reference>
<dbReference type="Pfam" id="PF11703">
    <property type="entry name" value="UPF0506"/>
    <property type="match status" value="1"/>
</dbReference>
<keyword evidence="4" id="KW-0960">Knottin</keyword>
<dbReference type="EMBL" id="LUCH01008531">
    <property type="protein sequence ID" value="KAF5396307.1"/>
    <property type="molecule type" value="Genomic_DNA"/>
</dbReference>
<evidence type="ECO:0000256" key="4">
    <source>
        <dbReference type="ARBA" id="ARBA00022854"/>
    </source>
</evidence>
<protein>
    <recommendedName>
        <fullName evidence="7">UPF0506 domain-containing protein</fullName>
    </recommendedName>
</protein>
<gene>
    <name evidence="8" type="ORF">PHET_10850</name>
</gene>
<comment type="caution">
    <text evidence="8">The sequence shown here is derived from an EMBL/GenBank/DDBJ whole genome shotgun (WGS) entry which is preliminary data.</text>
</comment>
<feature type="signal peptide" evidence="6">
    <location>
        <begin position="1"/>
        <end position="27"/>
    </location>
</feature>
<feature type="domain" description="UPF0506" evidence="7">
    <location>
        <begin position="28"/>
        <end position="87"/>
    </location>
</feature>
<sequence>MFKRSHTLIPCFPFILALSTVILFVTGCGMLNDTCSRFYDDGKPCCFPYKCQQVDENVGRCVTCIVRDEFCVGSIECCSQSCVGYLCQ</sequence>
<dbReference type="AlphaFoldDB" id="A0A8J4WTJ9"/>
<keyword evidence="3 6" id="KW-0732">Signal</keyword>
<evidence type="ECO:0000256" key="3">
    <source>
        <dbReference type="ARBA" id="ARBA00022729"/>
    </source>
</evidence>
<name>A0A8J4WTJ9_9TREM</name>
<evidence type="ECO:0000313" key="8">
    <source>
        <dbReference type="EMBL" id="KAF5396307.1"/>
    </source>
</evidence>
<dbReference type="GO" id="GO:0005576">
    <property type="term" value="C:extracellular region"/>
    <property type="evidence" value="ECO:0007669"/>
    <property type="project" value="UniProtKB-SubCell"/>
</dbReference>
<dbReference type="OrthoDB" id="6225266at2759"/>
<evidence type="ECO:0000256" key="5">
    <source>
        <dbReference type="ARBA" id="ARBA00023157"/>
    </source>
</evidence>
<dbReference type="InterPro" id="IPR021712">
    <property type="entry name" value="UPF0506"/>
</dbReference>
<evidence type="ECO:0000259" key="7">
    <source>
        <dbReference type="Pfam" id="PF11703"/>
    </source>
</evidence>
<dbReference type="Proteomes" id="UP000748531">
    <property type="component" value="Unassembled WGS sequence"/>
</dbReference>
<evidence type="ECO:0000256" key="6">
    <source>
        <dbReference type="SAM" id="SignalP"/>
    </source>
</evidence>
<feature type="chain" id="PRO_5035288723" description="UPF0506 domain-containing protein" evidence="6">
    <location>
        <begin position="28"/>
        <end position="88"/>
    </location>
</feature>
<keyword evidence="5" id="KW-1015">Disulfide bond</keyword>
<keyword evidence="2" id="KW-0964">Secreted</keyword>
<dbReference type="PROSITE" id="PS51257">
    <property type="entry name" value="PROKAR_LIPOPROTEIN"/>
    <property type="match status" value="1"/>
</dbReference>
<comment type="subcellular location">
    <subcellularLocation>
        <location evidence="1">Secreted</location>
    </subcellularLocation>
</comment>